<feature type="transmembrane region" description="Helical" evidence="7">
    <location>
        <begin position="242"/>
        <end position="260"/>
    </location>
</feature>
<keyword evidence="3 7" id="KW-0812">Transmembrane</keyword>
<evidence type="ECO:0000256" key="2">
    <source>
        <dbReference type="ARBA" id="ARBA00022448"/>
    </source>
</evidence>
<evidence type="ECO:0008006" key="10">
    <source>
        <dbReference type="Google" id="ProtNLM"/>
    </source>
</evidence>
<sequence>MKASGDTALDDARYARAAMCAVYGLGIIGMLGVYGVIQERIMSEPYNNEMFTVSVFLVLCNRLVGIVYACGMVLYYGEDCANKAPLWKYIAVSFSNVCATWCQYEALRHVSFPVQMLGKSFKMMPVMVWSIVISGKTYKAVDWGIALGVTWGVTQFLLTGEISSKHAGKDSSAYGLLLLLCFLAFDGFTSTFQEKLFKEHKTSKYNQMLYTNCGSAAVSFSSLIVFNQAGTALAFCSNHPTFVGHAMGLSAAAVAGQFFILSQVKEFGALVFAATMNLRQVISILVSYIMYSHPISTMQLFGLMQVFGALFYKSYLGYVSGEKGEKHGHAQLPSKEGDVELQKPSPIGAKQ</sequence>
<evidence type="ECO:0000256" key="1">
    <source>
        <dbReference type="ARBA" id="ARBA00004141"/>
    </source>
</evidence>
<protein>
    <recommendedName>
        <fullName evidence="10">Sugar phosphate transporter domain-containing protein</fullName>
    </recommendedName>
</protein>
<name>A0ABN9XP12_9DINO</name>
<evidence type="ECO:0000256" key="5">
    <source>
        <dbReference type="ARBA" id="ARBA00023136"/>
    </source>
</evidence>
<feature type="transmembrane region" description="Helical" evidence="7">
    <location>
        <begin position="209"/>
        <end position="230"/>
    </location>
</feature>
<dbReference type="InterPro" id="IPR013657">
    <property type="entry name" value="SCL35B1-4/HUT1"/>
</dbReference>
<keyword evidence="2" id="KW-0813">Transport</keyword>
<comment type="subcellular location">
    <subcellularLocation>
        <location evidence="1">Membrane</location>
        <topology evidence="1">Multi-pass membrane protein</topology>
    </subcellularLocation>
</comment>
<dbReference type="Pfam" id="PF08449">
    <property type="entry name" value="UAA"/>
    <property type="match status" value="1"/>
</dbReference>
<evidence type="ECO:0000256" key="4">
    <source>
        <dbReference type="ARBA" id="ARBA00022989"/>
    </source>
</evidence>
<feature type="transmembrane region" description="Helical" evidence="7">
    <location>
        <begin position="267"/>
        <end position="291"/>
    </location>
</feature>
<dbReference type="EMBL" id="CAUYUJ010020687">
    <property type="protein sequence ID" value="CAK0899873.1"/>
    <property type="molecule type" value="Genomic_DNA"/>
</dbReference>
<accession>A0ABN9XP12</accession>
<feature type="transmembrane region" description="Helical" evidence="7">
    <location>
        <begin position="49"/>
        <end position="74"/>
    </location>
</feature>
<organism evidence="8 9">
    <name type="scientific">Prorocentrum cordatum</name>
    <dbReference type="NCBI Taxonomy" id="2364126"/>
    <lineage>
        <taxon>Eukaryota</taxon>
        <taxon>Sar</taxon>
        <taxon>Alveolata</taxon>
        <taxon>Dinophyceae</taxon>
        <taxon>Prorocentrales</taxon>
        <taxon>Prorocentraceae</taxon>
        <taxon>Prorocentrum</taxon>
    </lineage>
</organism>
<proteinExistence type="predicted"/>
<evidence type="ECO:0000256" key="6">
    <source>
        <dbReference type="SAM" id="MobiDB-lite"/>
    </source>
</evidence>
<comment type="caution">
    <text evidence="8">The sequence shown here is derived from an EMBL/GenBank/DDBJ whole genome shotgun (WGS) entry which is preliminary data.</text>
</comment>
<reference evidence="8" key="1">
    <citation type="submission" date="2023-10" db="EMBL/GenBank/DDBJ databases">
        <authorList>
            <person name="Chen Y."/>
            <person name="Shah S."/>
            <person name="Dougan E. K."/>
            <person name="Thang M."/>
            <person name="Chan C."/>
        </authorList>
    </citation>
    <scope>NUCLEOTIDE SEQUENCE [LARGE SCALE GENOMIC DNA]</scope>
</reference>
<feature type="transmembrane region" description="Helical" evidence="7">
    <location>
        <begin position="297"/>
        <end position="316"/>
    </location>
</feature>
<feature type="region of interest" description="Disordered" evidence="6">
    <location>
        <begin position="327"/>
        <end position="351"/>
    </location>
</feature>
<evidence type="ECO:0000313" key="9">
    <source>
        <dbReference type="Proteomes" id="UP001189429"/>
    </source>
</evidence>
<evidence type="ECO:0000256" key="7">
    <source>
        <dbReference type="SAM" id="Phobius"/>
    </source>
</evidence>
<dbReference type="PANTHER" id="PTHR10778">
    <property type="entry name" value="SOLUTE CARRIER FAMILY 35 MEMBER B"/>
    <property type="match status" value="1"/>
</dbReference>
<keyword evidence="9" id="KW-1185">Reference proteome</keyword>
<dbReference type="PANTHER" id="PTHR10778:SF13">
    <property type="entry name" value="ADENOSINE 3'-PHOSPHO 5'-PHOSPHOSULFATE TRANSPORTER 1"/>
    <property type="match status" value="1"/>
</dbReference>
<keyword evidence="4 7" id="KW-1133">Transmembrane helix</keyword>
<dbReference type="Proteomes" id="UP001189429">
    <property type="component" value="Unassembled WGS sequence"/>
</dbReference>
<evidence type="ECO:0000256" key="3">
    <source>
        <dbReference type="ARBA" id="ARBA00022692"/>
    </source>
</evidence>
<evidence type="ECO:0000313" key="8">
    <source>
        <dbReference type="EMBL" id="CAK0899873.1"/>
    </source>
</evidence>
<feature type="transmembrane region" description="Helical" evidence="7">
    <location>
        <begin position="171"/>
        <end position="188"/>
    </location>
</feature>
<keyword evidence="5 7" id="KW-0472">Membrane</keyword>
<feature type="transmembrane region" description="Helical" evidence="7">
    <location>
        <begin position="14"/>
        <end position="37"/>
    </location>
</feature>
<gene>
    <name evidence="8" type="ORF">PCOR1329_LOCUS77304</name>
</gene>